<dbReference type="OMA" id="GKAMTDP"/>
<dbReference type="PANTHER" id="PTHR10903:SF103">
    <property type="entry name" value="GTPASE IMAP FAMILY MEMBER GIMD1"/>
    <property type="match status" value="1"/>
</dbReference>
<dbReference type="PANTHER" id="PTHR10903">
    <property type="entry name" value="GTPASE, IMAP FAMILY MEMBER-RELATED"/>
    <property type="match status" value="1"/>
</dbReference>
<dbReference type="RefSeq" id="XP_020957356.1">
    <property type="nucleotide sequence ID" value="XM_021101697.1"/>
</dbReference>
<dbReference type="Gene3D" id="3.40.50.300">
    <property type="entry name" value="P-loop containing nucleotide triphosphate hydrolases"/>
    <property type="match status" value="1"/>
</dbReference>
<evidence type="ECO:0000256" key="4">
    <source>
        <dbReference type="ARBA" id="ARBA00067123"/>
    </source>
</evidence>
<accession>A0A480ES50</accession>
<name>A0A480ES50_PIG</name>
<evidence type="ECO:0000256" key="5">
    <source>
        <dbReference type="ARBA" id="ARBA00076741"/>
    </source>
</evidence>
<dbReference type="InterPro" id="IPR006703">
    <property type="entry name" value="G_AIG1"/>
</dbReference>
<reference evidence="7" key="1">
    <citation type="journal article" date="2019" name="PeerJ">
        <title>Genes of the pig, Sus scrofa, reconstructed with EvidentialGene.</title>
        <authorList>
            <person name="Gilbert D.G."/>
        </authorList>
    </citation>
    <scope>NUCLEOTIDE SEQUENCE</scope>
</reference>
<evidence type="ECO:0000256" key="3">
    <source>
        <dbReference type="ARBA" id="ARBA00023134"/>
    </source>
</evidence>
<evidence type="ECO:0000313" key="7">
    <source>
        <dbReference type="EMBL" id="HCZ90950.1"/>
    </source>
</evidence>
<dbReference type="SUPFAM" id="SSF52540">
    <property type="entry name" value="P-loop containing nucleoside triphosphate hydrolases"/>
    <property type="match status" value="1"/>
</dbReference>
<keyword evidence="3" id="KW-0342">GTP-binding</keyword>
<dbReference type="Pfam" id="PF04548">
    <property type="entry name" value="AIG1"/>
    <property type="match status" value="1"/>
</dbReference>
<dbReference type="KEGG" id="ssc:100624542"/>
<dbReference type="GeneID" id="100624542"/>
<sequence length="249" mass="28177">MILSEVEVQTKEQLYQPEGSLCGESIFKVRKAIMDSNKLTINLALFGMTQSGKSSAGNILLGSTDFHSSFSPSSVTKDCTLGRSCHLHAFMRRGGQEITLQVQVLDTPGYPHSMLSKKHVKQEVREALARHFGQEGLHLALLVQRADVPLCGQEESSPVQLIQELLGQAWKNYTAILFTHAEKIEEAGFSEEEYLREASDTLLTLLKSIQHKYIFQYKKGDSLNEQRLKILERIIEFIKENCYQVLNFK</sequence>
<evidence type="ECO:0000256" key="2">
    <source>
        <dbReference type="ARBA" id="ARBA00022741"/>
    </source>
</evidence>
<dbReference type="AlphaFoldDB" id="A0A480ES50"/>
<dbReference type="InterPro" id="IPR027417">
    <property type="entry name" value="P-loop_NTPase"/>
</dbReference>
<keyword evidence="2" id="KW-0547">Nucleotide-binding</keyword>
<dbReference type="GO" id="GO:0005525">
    <property type="term" value="F:GTP binding"/>
    <property type="evidence" value="ECO:0007669"/>
    <property type="project" value="UniProtKB-KW"/>
</dbReference>
<proteinExistence type="inferred from homology"/>
<dbReference type="EMBL" id="DQIR01035475">
    <property type="protein sequence ID" value="HCZ90950.1"/>
    <property type="molecule type" value="Transcribed_RNA"/>
</dbReference>
<evidence type="ECO:0000256" key="1">
    <source>
        <dbReference type="ARBA" id="ARBA00008535"/>
    </source>
</evidence>
<dbReference type="InterPro" id="IPR045058">
    <property type="entry name" value="GIMA/IAN/Toc"/>
</dbReference>
<dbReference type="SMR" id="A0A480ES50"/>
<feature type="domain" description="AIG1-type G" evidence="6">
    <location>
        <begin position="38"/>
        <end position="249"/>
    </location>
</feature>
<protein>
    <recommendedName>
        <fullName evidence="4">GTPase IMAP family member GIMD1</fullName>
    </recommendedName>
    <alternativeName>
        <fullName evidence="5">GIMAP family P-loop NTPase domain-containing protein 1</fullName>
    </alternativeName>
</protein>
<dbReference type="OrthoDB" id="8954335at2759"/>
<dbReference type="FunFam" id="3.40.50.300:FF:001392">
    <property type="entry name" value="GTPase IMAP family member GIMD1"/>
    <property type="match status" value="1"/>
</dbReference>
<dbReference type="PROSITE" id="PS51720">
    <property type="entry name" value="G_AIG1"/>
    <property type="match status" value="1"/>
</dbReference>
<organism evidence="7">
    <name type="scientific">Sus scrofa</name>
    <name type="common">Pig</name>
    <dbReference type="NCBI Taxonomy" id="9823"/>
    <lineage>
        <taxon>Eukaryota</taxon>
        <taxon>Metazoa</taxon>
        <taxon>Chordata</taxon>
        <taxon>Craniata</taxon>
        <taxon>Vertebrata</taxon>
        <taxon>Euteleostomi</taxon>
        <taxon>Mammalia</taxon>
        <taxon>Eutheria</taxon>
        <taxon>Laurasiatheria</taxon>
        <taxon>Artiodactyla</taxon>
        <taxon>Suina</taxon>
        <taxon>Suidae</taxon>
        <taxon>Sus</taxon>
    </lineage>
</organism>
<comment type="similarity">
    <text evidence="1">Belongs to the TRAFAC class TrmE-Era-EngA-EngB-Septin-like GTPase superfamily. AIG1/Toc34/Toc159-like paraseptin GTPase family. IAN subfamily.</text>
</comment>
<evidence type="ECO:0000259" key="6">
    <source>
        <dbReference type="PROSITE" id="PS51720"/>
    </source>
</evidence>
<dbReference type="CTD" id="100507096"/>